<evidence type="ECO:0000313" key="2">
    <source>
        <dbReference type="EMBL" id="CAB9519659.1"/>
    </source>
</evidence>
<dbReference type="InterPro" id="IPR052050">
    <property type="entry name" value="SecEffector_AnkRepeat"/>
</dbReference>
<protein>
    <recommendedName>
        <fullName evidence="4">Ankyrin repeat-containing domain</fullName>
    </recommendedName>
</protein>
<dbReference type="PANTHER" id="PTHR46586:SF3">
    <property type="entry name" value="ANKYRIN REPEAT-CONTAINING PROTEIN"/>
    <property type="match status" value="1"/>
</dbReference>
<dbReference type="AlphaFoldDB" id="A0A9N8EI95"/>
<dbReference type="Gene3D" id="1.25.40.20">
    <property type="entry name" value="Ankyrin repeat-containing domain"/>
    <property type="match status" value="1"/>
</dbReference>
<evidence type="ECO:0008006" key="4">
    <source>
        <dbReference type="Google" id="ProtNLM"/>
    </source>
</evidence>
<gene>
    <name evidence="2" type="ORF">SEMRO_1035_G233881.1</name>
</gene>
<feature type="chain" id="PRO_5040383300" description="Ankyrin repeat-containing domain" evidence="1">
    <location>
        <begin position="21"/>
        <end position="253"/>
    </location>
</feature>
<dbReference type="EMBL" id="CAICTM010001033">
    <property type="protein sequence ID" value="CAB9519659.1"/>
    <property type="molecule type" value="Genomic_DNA"/>
</dbReference>
<evidence type="ECO:0000313" key="3">
    <source>
        <dbReference type="Proteomes" id="UP001153069"/>
    </source>
</evidence>
<accession>A0A9N8EI95</accession>
<dbReference type="SUPFAM" id="SSF140860">
    <property type="entry name" value="Pseudo ankyrin repeat-like"/>
    <property type="match status" value="1"/>
</dbReference>
<reference evidence="2" key="1">
    <citation type="submission" date="2020-06" db="EMBL/GenBank/DDBJ databases">
        <authorList>
            <consortium name="Plant Systems Biology data submission"/>
        </authorList>
    </citation>
    <scope>NUCLEOTIDE SEQUENCE</scope>
    <source>
        <strain evidence="2">D6</strain>
    </source>
</reference>
<dbReference type="Proteomes" id="UP001153069">
    <property type="component" value="Unassembled WGS sequence"/>
</dbReference>
<keyword evidence="3" id="KW-1185">Reference proteome</keyword>
<keyword evidence="1" id="KW-0732">Signal</keyword>
<dbReference type="PROSITE" id="PS51257">
    <property type="entry name" value="PROKAR_LIPOPROTEIN"/>
    <property type="match status" value="1"/>
</dbReference>
<feature type="signal peptide" evidence="1">
    <location>
        <begin position="1"/>
        <end position="20"/>
    </location>
</feature>
<proteinExistence type="predicted"/>
<organism evidence="2 3">
    <name type="scientific">Seminavis robusta</name>
    <dbReference type="NCBI Taxonomy" id="568900"/>
    <lineage>
        <taxon>Eukaryota</taxon>
        <taxon>Sar</taxon>
        <taxon>Stramenopiles</taxon>
        <taxon>Ochrophyta</taxon>
        <taxon>Bacillariophyta</taxon>
        <taxon>Bacillariophyceae</taxon>
        <taxon>Bacillariophycidae</taxon>
        <taxon>Naviculales</taxon>
        <taxon>Naviculaceae</taxon>
        <taxon>Seminavis</taxon>
    </lineage>
</organism>
<dbReference type="InterPro" id="IPR036770">
    <property type="entry name" value="Ankyrin_rpt-contain_sf"/>
</dbReference>
<dbReference type="OrthoDB" id="549761at2759"/>
<evidence type="ECO:0000256" key="1">
    <source>
        <dbReference type="SAM" id="SignalP"/>
    </source>
</evidence>
<sequence>MTNGKCLLLALTLITSCVHGCFRSRSLKHQLARYRYDVELSLHLLHSWTQQDRHIQPRTGYNPGCQSNAAEGGHLDILMWLRESERECAWGNTCAKAAQAGHAEVLKWARENGCPWDEEICWCAAIREGHLNVLKWARENGYQWNEDTCSLAAEYGRLEVLKWARANDCPWNAETCSSAAWAPVGHLDVLKWAHQNGCPWDEHTCSCSLAHENWHILRWALAHGCPCYQQTYNYVARVGRMDILQYQSLDLAD</sequence>
<name>A0A9N8EI95_9STRA</name>
<comment type="caution">
    <text evidence="2">The sequence shown here is derived from an EMBL/GenBank/DDBJ whole genome shotgun (WGS) entry which is preliminary data.</text>
</comment>
<dbReference type="PANTHER" id="PTHR46586">
    <property type="entry name" value="ANKYRIN REPEAT-CONTAINING PROTEIN"/>
    <property type="match status" value="1"/>
</dbReference>